<dbReference type="Proteomes" id="UP000054776">
    <property type="component" value="Unassembled WGS sequence"/>
</dbReference>
<accession>A0A0V0YSB7</accession>
<dbReference type="EMBL" id="JYDH01005432">
    <property type="protein sequence ID" value="KRY03150.1"/>
    <property type="molecule type" value="Genomic_DNA"/>
</dbReference>
<dbReference type="InParanoid" id="A0A0V0YSB7"/>
<reference evidence="1 2" key="1">
    <citation type="submission" date="2015-01" db="EMBL/GenBank/DDBJ databases">
        <title>Evolution of Trichinella species and genotypes.</title>
        <authorList>
            <person name="Korhonen P.K."/>
            <person name="Edoardo P."/>
            <person name="Giuseppe L.R."/>
            <person name="Gasser R.B."/>
        </authorList>
    </citation>
    <scope>NUCLEOTIDE SEQUENCE [LARGE SCALE GENOMIC DNA]</scope>
    <source>
        <strain evidence="1">ISS3</strain>
    </source>
</reference>
<comment type="caution">
    <text evidence="1">The sequence shown here is derived from an EMBL/GenBank/DDBJ whole genome shotgun (WGS) entry which is preliminary data.</text>
</comment>
<evidence type="ECO:0000313" key="2">
    <source>
        <dbReference type="Proteomes" id="UP000054776"/>
    </source>
</evidence>
<gene>
    <name evidence="1" type="ORF">T01_6430</name>
</gene>
<protein>
    <submittedName>
        <fullName evidence="1">Uncharacterized protein</fullName>
    </submittedName>
</protein>
<keyword evidence="2" id="KW-1185">Reference proteome</keyword>
<name>A0A0V0YSB7_TRISP</name>
<organism evidence="1 2">
    <name type="scientific">Trichinella spiralis</name>
    <name type="common">Trichina worm</name>
    <dbReference type="NCBI Taxonomy" id="6334"/>
    <lineage>
        <taxon>Eukaryota</taxon>
        <taxon>Metazoa</taxon>
        <taxon>Ecdysozoa</taxon>
        <taxon>Nematoda</taxon>
        <taxon>Enoplea</taxon>
        <taxon>Dorylaimia</taxon>
        <taxon>Trichinellida</taxon>
        <taxon>Trichinellidae</taxon>
        <taxon>Trichinella</taxon>
    </lineage>
</organism>
<dbReference type="AlphaFoldDB" id="A0A0V0YSB7"/>
<proteinExistence type="predicted"/>
<evidence type="ECO:0000313" key="1">
    <source>
        <dbReference type="EMBL" id="KRY03150.1"/>
    </source>
</evidence>
<sequence length="30" mass="3721">MKDLQQNLHKLWQIFKLLGNIQNHLQDFEK</sequence>